<organism evidence="12 13">
    <name type="scientific">Polarella glacialis</name>
    <name type="common">Dinoflagellate</name>
    <dbReference type="NCBI Taxonomy" id="89957"/>
    <lineage>
        <taxon>Eukaryota</taxon>
        <taxon>Sar</taxon>
        <taxon>Alveolata</taxon>
        <taxon>Dinophyceae</taxon>
        <taxon>Suessiales</taxon>
        <taxon>Suessiaceae</taxon>
        <taxon>Polarella</taxon>
    </lineage>
</organism>
<dbReference type="EMBL" id="CAJNNV010029416">
    <property type="protein sequence ID" value="CAE8628540.1"/>
    <property type="molecule type" value="Genomic_DNA"/>
</dbReference>
<evidence type="ECO:0000256" key="8">
    <source>
        <dbReference type="PIRSR" id="PIRSR622684-1"/>
    </source>
</evidence>
<dbReference type="Gene3D" id="3.90.70.10">
    <property type="entry name" value="Cysteine proteinases"/>
    <property type="match status" value="1"/>
</dbReference>
<dbReference type="GO" id="GO:0008270">
    <property type="term" value="F:zinc ion binding"/>
    <property type="evidence" value="ECO:0007669"/>
    <property type="project" value="UniProtKB-KW"/>
</dbReference>
<comment type="caution">
    <text evidence="9">Lacks conserved residue(s) required for the propagation of feature annotation.</text>
</comment>
<dbReference type="InterPro" id="IPR001300">
    <property type="entry name" value="Peptidase_C2_calpain_cat"/>
</dbReference>
<evidence type="ECO:0000259" key="11">
    <source>
        <dbReference type="PROSITE" id="PS50203"/>
    </source>
</evidence>
<evidence type="ECO:0000256" key="3">
    <source>
        <dbReference type="ARBA" id="ARBA00022723"/>
    </source>
</evidence>
<dbReference type="PROSITE" id="PS50203">
    <property type="entry name" value="CALPAIN_CAT"/>
    <property type="match status" value="1"/>
</dbReference>
<dbReference type="Pfam" id="PF00648">
    <property type="entry name" value="Peptidase_C2"/>
    <property type="match status" value="1"/>
</dbReference>
<feature type="domain" description="Calpain catalytic" evidence="11">
    <location>
        <begin position="1"/>
        <end position="91"/>
    </location>
</feature>
<feature type="region of interest" description="Disordered" evidence="10">
    <location>
        <begin position="99"/>
        <end position="120"/>
    </location>
</feature>
<keyword evidence="4" id="KW-0863">Zinc-finger</keyword>
<evidence type="ECO:0000256" key="10">
    <source>
        <dbReference type="SAM" id="MobiDB-lite"/>
    </source>
</evidence>
<name>A0A813GWD4_POLGL</name>
<feature type="non-terminal residue" evidence="12">
    <location>
        <position position="1"/>
    </location>
</feature>
<dbReference type="PANTHER" id="PTHR10183">
    <property type="entry name" value="CALPAIN"/>
    <property type="match status" value="1"/>
</dbReference>
<proteinExistence type="inferred from homology"/>
<evidence type="ECO:0000256" key="6">
    <source>
        <dbReference type="ARBA" id="ARBA00022807"/>
    </source>
</evidence>
<evidence type="ECO:0000256" key="4">
    <source>
        <dbReference type="ARBA" id="ARBA00022771"/>
    </source>
</evidence>
<evidence type="ECO:0000256" key="1">
    <source>
        <dbReference type="ARBA" id="ARBA00007623"/>
    </source>
</evidence>
<evidence type="ECO:0000256" key="2">
    <source>
        <dbReference type="ARBA" id="ARBA00022670"/>
    </source>
</evidence>
<dbReference type="InterPro" id="IPR036443">
    <property type="entry name" value="Znf_RanBP2_sf"/>
</dbReference>
<dbReference type="Proteomes" id="UP000654075">
    <property type="component" value="Unassembled WGS sequence"/>
</dbReference>
<evidence type="ECO:0000256" key="5">
    <source>
        <dbReference type="ARBA" id="ARBA00022801"/>
    </source>
</evidence>
<keyword evidence="5" id="KW-0378">Hydrolase</keyword>
<reference evidence="12" key="1">
    <citation type="submission" date="2021-02" db="EMBL/GenBank/DDBJ databases">
        <authorList>
            <person name="Dougan E. K."/>
            <person name="Rhodes N."/>
            <person name="Thang M."/>
            <person name="Chan C."/>
        </authorList>
    </citation>
    <scope>NUCLEOTIDE SEQUENCE</scope>
</reference>
<dbReference type="InterPro" id="IPR022684">
    <property type="entry name" value="Calpain_cysteine_protease"/>
</dbReference>
<feature type="active site" evidence="8">
    <location>
        <position position="32"/>
    </location>
</feature>
<dbReference type="SUPFAM" id="SSF54001">
    <property type="entry name" value="Cysteine proteinases"/>
    <property type="match status" value="1"/>
</dbReference>
<feature type="active site" evidence="8">
    <location>
        <position position="12"/>
    </location>
</feature>
<dbReference type="Gene3D" id="2.30.30.380">
    <property type="entry name" value="Zn-finger domain of Sec23/24"/>
    <property type="match status" value="1"/>
</dbReference>
<dbReference type="PROSITE" id="PS01358">
    <property type="entry name" value="ZF_RANBP2_1"/>
    <property type="match status" value="1"/>
</dbReference>
<accession>A0A813GWD4</accession>
<keyword evidence="7" id="KW-0862">Zinc</keyword>
<sequence length="226" mass="25355">EHIRIDGLVEAHAYSLLHAVEVEGHRLVFLRNPWGNDKRWNGRWSDGDDAWAKKPSLQQRLRPRFQSDGAFWMAWVDFQASFDFVFVCAKPMRSGKAAEEHAHMSATGQVPSAPAQPPPQRRRLAVALPELLPKLKPGTRVEVMDVTRPEINGSIFEVVRWDEDAEEYELQGAPAAYWTCSRCGEVNKRLRDGCNVCSGAREVSAALLGRLRLRADSVILPAGTEV</sequence>
<evidence type="ECO:0000256" key="7">
    <source>
        <dbReference type="ARBA" id="ARBA00022833"/>
    </source>
</evidence>
<dbReference type="GO" id="GO:0004198">
    <property type="term" value="F:calcium-dependent cysteine-type endopeptidase activity"/>
    <property type="evidence" value="ECO:0007669"/>
    <property type="project" value="InterPro"/>
</dbReference>
<dbReference type="OrthoDB" id="167576at2759"/>
<keyword evidence="2" id="KW-0645">Protease</keyword>
<dbReference type="InterPro" id="IPR038765">
    <property type="entry name" value="Papain-like_cys_pep_sf"/>
</dbReference>
<keyword evidence="3" id="KW-0479">Metal-binding</keyword>
<keyword evidence="13" id="KW-1185">Reference proteome</keyword>
<evidence type="ECO:0000313" key="13">
    <source>
        <dbReference type="Proteomes" id="UP000654075"/>
    </source>
</evidence>
<dbReference type="GO" id="GO:0006508">
    <property type="term" value="P:proteolysis"/>
    <property type="evidence" value="ECO:0007669"/>
    <property type="project" value="UniProtKB-KW"/>
</dbReference>
<dbReference type="PANTHER" id="PTHR10183:SF379">
    <property type="entry name" value="CALPAIN-5"/>
    <property type="match status" value="1"/>
</dbReference>
<comment type="similarity">
    <text evidence="1">Belongs to the peptidase C2 family.</text>
</comment>
<dbReference type="SUPFAM" id="SSF90209">
    <property type="entry name" value="Ran binding protein zinc finger-like"/>
    <property type="match status" value="1"/>
</dbReference>
<dbReference type="AlphaFoldDB" id="A0A813GWD4"/>
<comment type="caution">
    <text evidence="12">The sequence shown here is derived from an EMBL/GenBank/DDBJ whole genome shotgun (WGS) entry which is preliminary data.</text>
</comment>
<feature type="non-terminal residue" evidence="12">
    <location>
        <position position="226"/>
    </location>
</feature>
<dbReference type="InterPro" id="IPR001876">
    <property type="entry name" value="Znf_RanBP2"/>
</dbReference>
<gene>
    <name evidence="12" type="ORF">PGLA1383_LOCUS45151</name>
</gene>
<keyword evidence="6" id="KW-0788">Thiol protease</keyword>
<evidence type="ECO:0000313" key="12">
    <source>
        <dbReference type="EMBL" id="CAE8628540.1"/>
    </source>
</evidence>
<evidence type="ECO:0000256" key="9">
    <source>
        <dbReference type="PROSITE-ProRule" id="PRU00239"/>
    </source>
</evidence>
<protein>
    <recommendedName>
        <fullName evidence="11">Calpain catalytic domain-containing protein</fullName>
    </recommendedName>
</protein>